<dbReference type="Proteomes" id="UP000652681">
    <property type="component" value="Unassembled WGS sequence"/>
</dbReference>
<evidence type="ECO:0000313" key="1">
    <source>
        <dbReference type="EMBL" id="MBC9813435.1"/>
    </source>
</evidence>
<dbReference type="AlphaFoldDB" id="A0A8J6U2P2"/>
<evidence type="ECO:0000313" key="2">
    <source>
        <dbReference type="Proteomes" id="UP000652681"/>
    </source>
</evidence>
<proteinExistence type="predicted"/>
<dbReference type="RefSeq" id="WP_163492143.1">
    <property type="nucleotide sequence ID" value="NZ_JACVEL010000010.1"/>
</dbReference>
<protein>
    <submittedName>
        <fullName evidence="1">Uncharacterized protein</fullName>
    </submittedName>
</protein>
<name>A0A8J6U2P2_9FLAO</name>
<organism evidence="1 2">
    <name type="scientific">Taishania pollutisoli</name>
    <dbReference type="NCBI Taxonomy" id="2766479"/>
    <lineage>
        <taxon>Bacteria</taxon>
        <taxon>Pseudomonadati</taxon>
        <taxon>Bacteroidota</taxon>
        <taxon>Flavobacteriia</taxon>
        <taxon>Flavobacteriales</taxon>
        <taxon>Crocinitomicaceae</taxon>
        <taxon>Taishania</taxon>
    </lineage>
</organism>
<comment type="caution">
    <text evidence="1">The sequence shown here is derived from an EMBL/GenBank/DDBJ whole genome shotgun (WGS) entry which is preliminary data.</text>
</comment>
<gene>
    <name evidence="1" type="ORF">H9Y05_13235</name>
</gene>
<dbReference type="EMBL" id="JACVEL010000010">
    <property type="protein sequence ID" value="MBC9813435.1"/>
    <property type="molecule type" value="Genomic_DNA"/>
</dbReference>
<accession>A0A8J6U2P2</accession>
<keyword evidence="2" id="KW-1185">Reference proteome</keyword>
<reference evidence="1" key="1">
    <citation type="submission" date="2020-09" db="EMBL/GenBank/DDBJ databases">
        <title>Taishania pollutisoli gen. nov., sp. nov., Isolated from Tetrabromobisphenol A-Contaminated Soil.</title>
        <authorList>
            <person name="Chen Q."/>
        </authorList>
    </citation>
    <scope>NUCLEOTIDE SEQUENCE</scope>
    <source>
        <strain evidence="1">CZZ-1</strain>
    </source>
</reference>
<sequence length="177" mass="20393">MKNLVVVISLLLGTNLIAQKVKFENFKLVEYDCPPDQIQFFNITTIDSNGVVNIHNGNGSLMFSHQLSENEIQELNDLFSKKLNAYIVKQKLNEDYYGLRFFISFDVNNKSKNLCYVSPFMNEQFNKTITRIIYKKGSSTKVKSSIDTEALEKQIKKQERIDVLPKRPVNPPPQTPE</sequence>